<name>A0A7Y9LN27_9BURK</name>
<evidence type="ECO:0000256" key="1">
    <source>
        <dbReference type="SAM" id="Phobius"/>
    </source>
</evidence>
<evidence type="ECO:0000313" key="2">
    <source>
        <dbReference type="EMBL" id="NYE85544.1"/>
    </source>
</evidence>
<keyword evidence="1" id="KW-0812">Transmembrane</keyword>
<keyword evidence="1" id="KW-1133">Transmembrane helix</keyword>
<evidence type="ECO:0000313" key="3">
    <source>
        <dbReference type="Proteomes" id="UP000542125"/>
    </source>
</evidence>
<sequence length="122" mass="13495">MKLFSNKDLTWGALGVALLLMFIASNAFRGSLPEGDFSARVPMLLQFLGAFLASAMFAALVVVVIWLFRRFNNRTYETPRRDYALAVAFMLLVTFKRVDAAPLPVQVPVAAPADVVRMAADR</sequence>
<proteinExistence type="predicted"/>
<dbReference type="AlphaFoldDB" id="A0A7Y9LN27"/>
<organism evidence="2 3">
    <name type="scientific">Pigmentiphaga litoralis</name>
    <dbReference type="NCBI Taxonomy" id="516702"/>
    <lineage>
        <taxon>Bacteria</taxon>
        <taxon>Pseudomonadati</taxon>
        <taxon>Pseudomonadota</taxon>
        <taxon>Betaproteobacteria</taxon>
        <taxon>Burkholderiales</taxon>
        <taxon>Alcaligenaceae</taxon>
        <taxon>Pigmentiphaga</taxon>
    </lineage>
</organism>
<reference evidence="2 3" key="1">
    <citation type="submission" date="2020-07" db="EMBL/GenBank/DDBJ databases">
        <title>Genomic Encyclopedia of Type Strains, Phase IV (KMG-V): Genome sequencing to study the core and pangenomes of soil and plant-associated prokaryotes.</title>
        <authorList>
            <person name="Whitman W."/>
        </authorList>
    </citation>
    <scope>NUCLEOTIDE SEQUENCE [LARGE SCALE GENOMIC DNA]</scope>
    <source>
        <strain evidence="2 3">SAS40</strain>
    </source>
</reference>
<comment type="caution">
    <text evidence="2">The sequence shown here is derived from an EMBL/GenBank/DDBJ whole genome shotgun (WGS) entry which is preliminary data.</text>
</comment>
<protein>
    <submittedName>
        <fullName evidence="2">Putative integral membrane protein</fullName>
    </submittedName>
</protein>
<dbReference type="EMBL" id="JACBYR010000002">
    <property type="protein sequence ID" value="NYE85544.1"/>
    <property type="molecule type" value="Genomic_DNA"/>
</dbReference>
<dbReference type="RefSeq" id="WP_179589561.1">
    <property type="nucleotide sequence ID" value="NZ_JACBYR010000002.1"/>
</dbReference>
<dbReference type="Proteomes" id="UP000542125">
    <property type="component" value="Unassembled WGS sequence"/>
</dbReference>
<gene>
    <name evidence="2" type="ORF">FHW18_004851</name>
</gene>
<accession>A0A7Y9LN27</accession>
<keyword evidence="3" id="KW-1185">Reference proteome</keyword>
<keyword evidence="1" id="KW-0472">Membrane</keyword>
<feature type="transmembrane region" description="Helical" evidence="1">
    <location>
        <begin position="45"/>
        <end position="68"/>
    </location>
</feature>